<dbReference type="EnsemblProtists" id="EKX38028">
    <property type="protein sequence ID" value="EKX38028"/>
    <property type="gene ID" value="GUITHDRAFT_115791"/>
</dbReference>
<feature type="region of interest" description="Disordered" evidence="2">
    <location>
        <begin position="318"/>
        <end position="341"/>
    </location>
</feature>
<dbReference type="AlphaFoldDB" id="L1IP34"/>
<dbReference type="HOGENOM" id="CLU_474473_0_0_1"/>
<dbReference type="GeneID" id="17294819"/>
<name>L1IP34_GUITC</name>
<dbReference type="EMBL" id="JH993052">
    <property type="protein sequence ID" value="EKX38028.1"/>
    <property type="molecule type" value="Genomic_DNA"/>
</dbReference>
<evidence type="ECO:0000313" key="4">
    <source>
        <dbReference type="EnsemblProtists" id="EKX38028"/>
    </source>
</evidence>
<keyword evidence="1" id="KW-0175">Coiled coil</keyword>
<dbReference type="RefSeq" id="XP_005825008.1">
    <property type="nucleotide sequence ID" value="XM_005824951.1"/>
</dbReference>
<evidence type="ECO:0000256" key="1">
    <source>
        <dbReference type="SAM" id="Coils"/>
    </source>
</evidence>
<protein>
    <submittedName>
        <fullName evidence="3 4">Uncharacterized protein</fullName>
    </submittedName>
</protein>
<reference evidence="3 5" key="1">
    <citation type="journal article" date="2012" name="Nature">
        <title>Algal genomes reveal evolutionary mosaicism and the fate of nucleomorphs.</title>
        <authorList>
            <consortium name="DOE Joint Genome Institute"/>
            <person name="Curtis B.A."/>
            <person name="Tanifuji G."/>
            <person name="Burki F."/>
            <person name="Gruber A."/>
            <person name="Irimia M."/>
            <person name="Maruyama S."/>
            <person name="Arias M.C."/>
            <person name="Ball S.G."/>
            <person name="Gile G.H."/>
            <person name="Hirakawa Y."/>
            <person name="Hopkins J.F."/>
            <person name="Kuo A."/>
            <person name="Rensing S.A."/>
            <person name="Schmutz J."/>
            <person name="Symeonidi A."/>
            <person name="Elias M."/>
            <person name="Eveleigh R.J."/>
            <person name="Herman E.K."/>
            <person name="Klute M.J."/>
            <person name="Nakayama T."/>
            <person name="Obornik M."/>
            <person name="Reyes-Prieto A."/>
            <person name="Armbrust E.V."/>
            <person name="Aves S.J."/>
            <person name="Beiko R.G."/>
            <person name="Coutinho P."/>
            <person name="Dacks J.B."/>
            <person name="Durnford D.G."/>
            <person name="Fast N.M."/>
            <person name="Green B.R."/>
            <person name="Grisdale C.J."/>
            <person name="Hempel F."/>
            <person name="Henrissat B."/>
            <person name="Hoppner M.P."/>
            <person name="Ishida K."/>
            <person name="Kim E."/>
            <person name="Koreny L."/>
            <person name="Kroth P.G."/>
            <person name="Liu Y."/>
            <person name="Malik S.B."/>
            <person name="Maier U.G."/>
            <person name="McRose D."/>
            <person name="Mock T."/>
            <person name="Neilson J.A."/>
            <person name="Onodera N.T."/>
            <person name="Poole A.M."/>
            <person name="Pritham E.J."/>
            <person name="Richards T.A."/>
            <person name="Rocap G."/>
            <person name="Roy S.W."/>
            <person name="Sarai C."/>
            <person name="Schaack S."/>
            <person name="Shirato S."/>
            <person name="Slamovits C.H."/>
            <person name="Spencer D.F."/>
            <person name="Suzuki S."/>
            <person name="Worden A.Z."/>
            <person name="Zauner S."/>
            <person name="Barry K."/>
            <person name="Bell C."/>
            <person name="Bharti A.K."/>
            <person name="Crow J.A."/>
            <person name="Grimwood J."/>
            <person name="Kramer R."/>
            <person name="Lindquist E."/>
            <person name="Lucas S."/>
            <person name="Salamov A."/>
            <person name="McFadden G.I."/>
            <person name="Lane C.E."/>
            <person name="Keeling P.J."/>
            <person name="Gray M.W."/>
            <person name="Grigoriev I.V."/>
            <person name="Archibald J.M."/>
        </authorList>
    </citation>
    <scope>NUCLEOTIDE SEQUENCE</scope>
    <source>
        <strain evidence="3 5">CCMP2712</strain>
    </source>
</reference>
<feature type="compositionally biased region" description="Basic and acidic residues" evidence="2">
    <location>
        <begin position="332"/>
        <end position="341"/>
    </location>
</feature>
<sequence length="575" mass="65181">MSGNSDMEKKIEELTWNLQARNGEISNLRARLQSANDEMDKLRSLNHELVQSRGKGGGRPSSDLEKEISQVKTNLAFKENEYNSLSVRFGEVERNLKIARERCQEIELSKSKLEQELHATKKRCMQGDVTAQMVPERQERLSQVQVHKSDFSMQVETDSMASHRRPTLLDPDSRLKLKRLRCLKALFPENIEEFISSMQIDGESSANRLSVRKPKSDQFALSENAMYKMLSAFVNGMVTADDLRAAMESSIRKELQDTGNQAPKLDRSQREDRLQDLHITLRCLHALLTMSHVIRERLLEEMLHEDLSSSVSLNSTEISSAGKVQDNTGTERYSDADQNKKNSQRDKQFVFVLLALTDSFKDSFKVNLILLKIFQILLENTDADAQVNCFEALITNGCIVRMLGTNEEDPWNDSKVIALDVASHLCKSRVLVSSSLILHPGCKRSMLSMILACLELDSDSEKCSNKKSRARRERALRIFATIASRYKDGIEVVLDEKIVGTIPWKSLRYVLATQGEVIVAEVQSTLSSSLDDSKMEVDQTREWQLLRESVSFLAFLHTYLGFSQEDVLALAGNYS</sequence>
<accession>L1IP34</accession>
<dbReference type="KEGG" id="gtt:GUITHDRAFT_115791"/>
<reference evidence="5" key="2">
    <citation type="submission" date="2012-11" db="EMBL/GenBank/DDBJ databases">
        <authorList>
            <person name="Kuo A."/>
            <person name="Curtis B.A."/>
            <person name="Tanifuji G."/>
            <person name="Burki F."/>
            <person name="Gruber A."/>
            <person name="Irimia M."/>
            <person name="Maruyama S."/>
            <person name="Arias M.C."/>
            <person name="Ball S.G."/>
            <person name="Gile G.H."/>
            <person name="Hirakawa Y."/>
            <person name="Hopkins J.F."/>
            <person name="Rensing S.A."/>
            <person name="Schmutz J."/>
            <person name="Symeonidi A."/>
            <person name="Elias M."/>
            <person name="Eveleigh R.J."/>
            <person name="Herman E.K."/>
            <person name="Klute M.J."/>
            <person name="Nakayama T."/>
            <person name="Obornik M."/>
            <person name="Reyes-Prieto A."/>
            <person name="Armbrust E.V."/>
            <person name="Aves S.J."/>
            <person name="Beiko R.G."/>
            <person name="Coutinho P."/>
            <person name="Dacks J.B."/>
            <person name="Durnford D.G."/>
            <person name="Fast N.M."/>
            <person name="Green B.R."/>
            <person name="Grisdale C."/>
            <person name="Hempe F."/>
            <person name="Henrissat B."/>
            <person name="Hoppner M.P."/>
            <person name="Ishida K.-I."/>
            <person name="Kim E."/>
            <person name="Koreny L."/>
            <person name="Kroth P.G."/>
            <person name="Liu Y."/>
            <person name="Malik S.-B."/>
            <person name="Maier U.G."/>
            <person name="McRose D."/>
            <person name="Mock T."/>
            <person name="Neilson J.A."/>
            <person name="Onodera N.T."/>
            <person name="Poole A.M."/>
            <person name="Pritham E.J."/>
            <person name="Richards T.A."/>
            <person name="Rocap G."/>
            <person name="Roy S.W."/>
            <person name="Sarai C."/>
            <person name="Schaack S."/>
            <person name="Shirato S."/>
            <person name="Slamovits C.H."/>
            <person name="Spencer D.F."/>
            <person name="Suzuki S."/>
            <person name="Worden A.Z."/>
            <person name="Zauner S."/>
            <person name="Barry K."/>
            <person name="Bell C."/>
            <person name="Bharti A.K."/>
            <person name="Crow J.A."/>
            <person name="Grimwood J."/>
            <person name="Kramer R."/>
            <person name="Lindquist E."/>
            <person name="Lucas S."/>
            <person name="Salamov A."/>
            <person name="McFadden G.I."/>
            <person name="Lane C.E."/>
            <person name="Keeling P.J."/>
            <person name="Gray M.W."/>
            <person name="Grigoriev I.V."/>
            <person name="Archibald J.M."/>
        </authorList>
    </citation>
    <scope>NUCLEOTIDE SEQUENCE</scope>
    <source>
        <strain evidence="5">CCMP2712</strain>
    </source>
</reference>
<feature type="coiled-coil region" evidence="1">
    <location>
        <begin position="18"/>
        <end position="123"/>
    </location>
</feature>
<evidence type="ECO:0000313" key="3">
    <source>
        <dbReference type="EMBL" id="EKX38028.1"/>
    </source>
</evidence>
<evidence type="ECO:0000313" key="5">
    <source>
        <dbReference type="Proteomes" id="UP000011087"/>
    </source>
</evidence>
<keyword evidence="5" id="KW-1185">Reference proteome</keyword>
<reference evidence="4" key="3">
    <citation type="submission" date="2015-06" db="UniProtKB">
        <authorList>
            <consortium name="EnsemblProtists"/>
        </authorList>
    </citation>
    <scope>IDENTIFICATION</scope>
</reference>
<evidence type="ECO:0000256" key="2">
    <source>
        <dbReference type="SAM" id="MobiDB-lite"/>
    </source>
</evidence>
<gene>
    <name evidence="3" type="ORF">GUITHDRAFT_115791</name>
</gene>
<dbReference type="Proteomes" id="UP000011087">
    <property type="component" value="Unassembled WGS sequence"/>
</dbReference>
<dbReference type="PaxDb" id="55529-EKX38028"/>
<organism evidence="3">
    <name type="scientific">Guillardia theta (strain CCMP2712)</name>
    <name type="common">Cryptophyte</name>
    <dbReference type="NCBI Taxonomy" id="905079"/>
    <lineage>
        <taxon>Eukaryota</taxon>
        <taxon>Cryptophyceae</taxon>
        <taxon>Pyrenomonadales</taxon>
        <taxon>Geminigeraceae</taxon>
        <taxon>Guillardia</taxon>
    </lineage>
</organism>
<proteinExistence type="predicted"/>